<dbReference type="RefSeq" id="WP_091525627.1">
    <property type="nucleotide sequence ID" value="NZ_LT629772.1"/>
</dbReference>
<feature type="transmembrane region" description="Helical" evidence="7">
    <location>
        <begin position="171"/>
        <end position="195"/>
    </location>
</feature>
<dbReference type="OrthoDB" id="3177957at2"/>
<protein>
    <submittedName>
        <fullName evidence="9">Predicted arabinose efflux permease, MFS family</fullName>
    </submittedName>
</protein>
<keyword evidence="10" id="KW-1185">Reference proteome</keyword>
<dbReference type="Pfam" id="PF07690">
    <property type="entry name" value="MFS_1"/>
    <property type="match status" value="1"/>
</dbReference>
<feature type="transmembrane region" description="Helical" evidence="7">
    <location>
        <begin position="45"/>
        <end position="65"/>
    </location>
</feature>
<evidence type="ECO:0000313" key="9">
    <source>
        <dbReference type="EMBL" id="SDS70712.1"/>
    </source>
</evidence>
<feature type="transmembrane region" description="Helical" evidence="7">
    <location>
        <begin position="303"/>
        <end position="321"/>
    </location>
</feature>
<keyword evidence="3" id="KW-1003">Cell membrane</keyword>
<feature type="transmembrane region" description="Helical" evidence="7">
    <location>
        <begin position="216"/>
        <end position="237"/>
    </location>
</feature>
<organism evidence="9 10">
    <name type="scientific">Microlunatus soli</name>
    <dbReference type="NCBI Taxonomy" id="630515"/>
    <lineage>
        <taxon>Bacteria</taxon>
        <taxon>Bacillati</taxon>
        <taxon>Actinomycetota</taxon>
        <taxon>Actinomycetes</taxon>
        <taxon>Propionibacteriales</taxon>
        <taxon>Propionibacteriaceae</taxon>
        <taxon>Microlunatus</taxon>
    </lineage>
</organism>
<keyword evidence="2" id="KW-0813">Transport</keyword>
<dbReference type="InterPro" id="IPR036259">
    <property type="entry name" value="MFS_trans_sf"/>
</dbReference>
<dbReference type="PANTHER" id="PTHR23517:SF13">
    <property type="entry name" value="MAJOR FACILITATOR SUPERFAMILY MFS_1"/>
    <property type="match status" value="1"/>
</dbReference>
<dbReference type="GO" id="GO:0005886">
    <property type="term" value="C:plasma membrane"/>
    <property type="evidence" value="ECO:0007669"/>
    <property type="project" value="UniProtKB-SubCell"/>
</dbReference>
<dbReference type="EMBL" id="LT629772">
    <property type="protein sequence ID" value="SDS70712.1"/>
    <property type="molecule type" value="Genomic_DNA"/>
</dbReference>
<dbReference type="GO" id="GO:0022857">
    <property type="term" value="F:transmembrane transporter activity"/>
    <property type="evidence" value="ECO:0007669"/>
    <property type="project" value="InterPro"/>
</dbReference>
<evidence type="ECO:0000259" key="8">
    <source>
        <dbReference type="PROSITE" id="PS50850"/>
    </source>
</evidence>
<dbReference type="PANTHER" id="PTHR23517">
    <property type="entry name" value="RESISTANCE PROTEIN MDTM, PUTATIVE-RELATED-RELATED"/>
    <property type="match status" value="1"/>
</dbReference>
<proteinExistence type="predicted"/>
<evidence type="ECO:0000256" key="5">
    <source>
        <dbReference type="ARBA" id="ARBA00022989"/>
    </source>
</evidence>
<evidence type="ECO:0000256" key="2">
    <source>
        <dbReference type="ARBA" id="ARBA00022448"/>
    </source>
</evidence>
<feature type="transmembrane region" description="Helical" evidence="7">
    <location>
        <begin position="77"/>
        <end position="98"/>
    </location>
</feature>
<feature type="transmembrane region" description="Helical" evidence="7">
    <location>
        <begin position="341"/>
        <end position="366"/>
    </location>
</feature>
<feature type="transmembrane region" description="Helical" evidence="7">
    <location>
        <begin position="12"/>
        <end position="33"/>
    </location>
</feature>
<evidence type="ECO:0000256" key="1">
    <source>
        <dbReference type="ARBA" id="ARBA00004651"/>
    </source>
</evidence>
<feature type="transmembrane region" description="Helical" evidence="7">
    <location>
        <begin position="145"/>
        <end position="165"/>
    </location>
</feature>
<accession>A0A1H1UDY0</accession>
<keyword evidence="6 7" id="KW-0472">Membrane</keyword>
<feature type="domain" description="Major facilitator superfamily (MFS) profile" evidence="8">
    <location>
        <begin position="11"/>
        <end position="394"/>
    </location>
</feature>
<name>A0A1H1UDY0_9ACTN</name>
<sequence length="400" mass="40956">MTITRAASRRGFWLIAIAFLITMAFTTLPTPLWPLYQQANGMSTSSVTIAFSAYAVGVLISLFLGGHVSDWVGRRPIMVAAVLAEIVAAVIFVTSTALPALLVARLISGFGIGLITATATAYLVDLHGRADADRHPLLADHVATAANLGGLGLGPIVAGILAGLLPRPLSMVYLIFIALLIIAVPMIMIAPETVSRSRRRYRPQRVSVPGGARSRYLLLGLTGFVAFALFGLFSALGPKILGSSLGLHATAITGAVSGAVFLLAVISQLVLGFVDRARQVGFGLVGLAVAFALLLTSGATGSVIAFLAGAAVGGVGAGLAFKGAMASARELAEPAVRAEAIAGMFLAAYLGLVVPVVGLGVATHAVSLDTGLAGLSVLMVLITASVLLGLGRTRVDSRRV</sequence>
<keyword evidence="4 7" id="KW-0812">Transmembrane</keyword>
<feature type="transmembrane region" description="Helical" evidence="7">
    <location>
        <begin position="104"/>
        <end position="124"/>
    </location>
</feature>
<gene>
    <name evidence="9" type="ORF">SAMN04489812_2748</name>
</gene>
<evidence type="ECO:0000256" key="7">
    <source>
        <dbReference type="SAM" id="Phobius"/>
    </source>
</evidence>
<dbReference type="Proteomes" id="UP000199103">
    <property type="component" value="Chromosome I"/>
</dbReference>
<keyword evidence="5 7" id="KW-1133">Transmembrane helix</keyword>
<evidence type="ECO:0000256" key="6">
    <source>
        <dbReference type="ARBA" id="ARBA00023136"/>
    </source>
</evidence>
<comment type="subcellular location">
    <subcellularLocation>
        <location evidence="1">Cell membrane</location>
        <topology evidence="1">Multi-pass membrane protein</topology>
    </subcellularLocation>
</comment>
<feature type="transmembrane region" description="Helical" evidence="7">
    <location>
        <begin position="372"/>
        <end position="390"/>
    </location>
</feature>
<dbReference type="InterPro" id="IPR020846">
    <property type="entry name" value="MFS_dom"/>
</dbReference>
<dbReference type="Gene3D" id="1.20.1250.20">
    <property type="entry name" value="MFS general substrate transporter like domains"/>
    <property type="match status" value="1"/>
</dbReference>
<feature type="transmembrane region" description="Helical" evidence="7">
    <location>
        <begin position="249"/>
        <end position="273"/>
    </location>
</feature>
<dbReference type="SUPFAM" id="SSF103473">
    <property type="entry name" value="MFS general substrate transporter"/>
    <property type="match status" value="1"/>
</dbReference>
<dbReference type="PROSITE" id="PS50850">
    <property type="entry name" value="MFS"/>
    <property type="match status" value="1"/>
</dbReference>
<reference evidence="9 10" key="1">
    <citation type="submission" date="2016-10" db="EMBL/GenBank/DDBJ databases">
        <authorList>
            <person name="de Groot N.N."/>
        </authorList>
    </citation>
    <scope>NUCLEOTIDE SEQUENCE [LARGE SCALE GENOMIC DNA]</scope>
    <source>
        <strain evidence="9 10">DSM 21800</strain>
    </source>
</reference>
<evidence type="ECO:0000256" key="3">
    <source>
        <dbReference type="ARBA" id="ARBA00022475"/>
    </source>
</evidence>
<evidence type="ECO:0000313" key="10">
    <source>
        <dbReference type="Proteomes" id="UP000199103"/>
    </source>
</evidence>
<dbReference type="InterPro" id="IPR050171">
    <property type="entry name" value="MFS_Transporters"/>
</dbReference>
<dbReference type="InterPro" id="IPR011701">
    <property type="entry name" value="MFS"/>
</dbReference>
<feature type="transmembrane region" description="Helical" evidence="7">
    <location>
        <begin position="280"/>
        <end position="297"/>
    </location>
</feature>
<evidence type="ECO:0000256" key="4">
    <source>
        <dbReference type="ARBA" id="ARBA00022692"/>
    </source>
</evidence>
<dbReference type="AlphaFoldDB" id="A0A1H1UDY0"/>
<dbReference type="STRING" id="630515.SAMN04489812_2748"/>